<comment type="caution">
    <text evidence="2">The sequence shown here is derived from an EMBL/GenBank/DDBJ whole genome shotgun (WGS) entry which is preliminary data.</text>
</comment>
<name>A0ABQ7NTZ8_BRACM</name>
<dbReference type="EMBL" id="JADBGQ010000001">
    <property type="protein sequence ID" value="KAG5414349.1"/>
    <property type="molecule type" value="Genomic_DNA"/>
</dbReference>
<feature type="region of interest" description="Disordered" evidence="1">
    <location>
        <begin position="1"/>
        <end position="33"/>
    </location>
</feature>
<gene>
    <name evidence="2" type="primary">A01g503650.1_BraROA</name>
    <name evidence="2" type="ORF">IGI04_001916</name>
</gene>
<reference evidence="2 3" key="1">
    <citation type="submission" date="2021-03" db="EMBL/GenBank/DDBJ databases">
        <authorList>
            <person name="King G.J."/>
            <person name="Bancroft I."/>
            <person name="Baten A."/>
            <person name="Bloomfield J."/>
            <person name="Borpatragohain P."/>
            <person name="He Z."/>
            <person name="Irish N."/>
            <person name="Irwin J."/>
            <person name="Liu K."/>
            <person name="Mauleon R.P."/>
            <person name="Moore J."/>
            <person name="Morris R."/>
            <person name="Ostergaard L."/>
            <person name="Wang B."/>
            <person name="Wells R."/>
        </authorList>
    </citation>
    <scope>NUCLEOTIDE SEQUENCE [LARGE SCALE GENOMIC DNA]</scope>
    <source>
        <strain evidence="2">R-o-18</strain>
        <tissue evidence="2">Leaf</tissue>
    </source>
</reference>
<dbReference type="Proteomes" id="UP000823674">
    <property type="component" value="Chromosome A01"/>
</dbReference>
<protein>
    <submittedName>
        <fullName evidence="2">Uncharacterized protein</fullName>
    </submittedName>
</protein>
<feature type="compositionally biased region" description="Basic residues" evidence="1">
    <location>
        <begin position="13"/>
        <end position="26"/>
    </location>
</feature>
<sequence>MEGSGVWPARERPCRRRSPSRSRRKSSPAFPTRSPSFALLELWSGPCPSSIPRRVLRHHRWCCGWSNDAIGWGSV</sequence>
<keyword evidence="3" id="KW-1185">Reference proteome</keyword>
<accession>A0ABQ7NTZ8</accession>
<evidence type="ECO:0000313" key="2">
    <source>
        <dbReference type="EMBL" id="KAG5414349.1"/>
    </source>
</evidence>
<proteinExistence type="predicted"/>
<organism evidence="2 3">
    <name type="scientific">Brassica rapa subsp. trilocularis</name>
    <dbReference type="NCBI Taxonomy" id="1813537"/>
    <lineage>
        <taxon>Eukaryota</taxon>
        <taxon>Viridiplantae</taxon>
        <taxon>Streptophyta</taxon>
        <taxon>Embryophyta</taxon>
        <taxon>Tracheophyta</taxon>
        <taxon>Spermatophyta</taxon>
        <taxon>Magnoliopsida</taxon>
        <taxon>eudicotyledons</taxon>
        <taxon>Gunneridae</taxon>
        <taxon>Pentapetalae</taxon>
        <taxon>rosids</taxon>
        <taxon>malvids</taxon>
        <taxon>Brassicales</taxon>
        <taxon>Brassicaceae</taxon>
        <taxon>Brassiceae</taxon>
        <taxon>Brassica</taxon>
    </lineage>
</organism>
<evidence type="ECO:0000256" key="1">
    <source>
        <dbReference type="SAM" id="MobiDB-lite"/>
    </source>
</evidence>
<evidence type="ECO:0000313" key="3">
    <source>
        <dbReference type="Proteomes" id="UP000823674"/>
    </source>
</evidence>